<dbReference type="InterPro" id="IPR051853">
    <property type="entry name" value="SH2-Ras-GEF_adapter"/>
</dbReference>
<dbReference type="PANTHER" id="PTHR14247:SF6">
    <property type="entry name" value="SH2 DOMAIN-CONTAINING PROTEIN 3C"/>
    <property type="match status" value="1"/>
</dbReference>
<accession>A0A6J2WT51</accession>
<dbReference type="InterPro" id="IPR044102">
    <property type="entry name" value="SH2_SHEP1/BCAR3/NSP1"/>
</dbReference>
<dbReference type="GO" id="GO:0005085">
    <property type="term" value="F:guanyl-nucleotide exchange factor activity"/>
    <property type="evidence" value="ECO:0007669"/>
    <property type="project" value="UniProtKB-KW"/>
</dbReference>
<dbReference type="PANTHER" id="PTHR14247">
    <property type="entry name" value="BREAST CANCER ANTI-ESTROGEN RESISTANCE PROTEIN 3 HOMOLOG-LIKE PROTEIN"/>
    <property type="match status" value="1"/>
</dbReference>
<dbReference type="PROSITE" id="PS50009">
    <property type="entry name" value="RASGEF_CAT"/>
    <property type="match status" value="1"/>
</dbReference>
<gene>
    <name evidence="8" type="primary">sh2d3cb</name>
</gene>
<feature type="compositionally biased region" description="Polar residues" evidence="4">
    <location>
        <begin position="213"/>
        <end position="223"/>
    </location>
</feature>
<dbReference type="SMART" id="SM00252">
    <property type="entry name" value="SH2"/>
    <property type="match status" value="1"/>
</dbReference>
<name>A0A6J2WT51_CHACN</name>
<organism evidence="7 8">
    <name type="scientific">Chanos chanos</name>
    <name type="common">Milkfish</name>
    <name type="synonym">Mugil chanos</name>
    <dbReference type="NCBI Taxonomy" id="29144"/>
    <lineage>
        <taxon>Eukaryota</taxon>
        <taxon>Metazoa</taxon>
        <taxon>Chordata</taxon>
        <taxon>Craniata</taxon>
        <taxon>Vertebrata</taxon>
        <taxon>Euteleostomi</taxon>
        <taxon>Actinopterygii</taxon>
        <taxon>Neopterygii</taxon>
        <taxon>Teleostei</taxon>
        <taxon>Ostariophysi</taxon>
        <taxon>Gonorynchiformes</taxon>
        <taxon>Chanidae</taxon>
        <taxon>Chanos</taxon>
    </lineage>
</organism>
<dbReference type="OrthoDB" id="2412973at2759"/>
<dbReference type="GO" id="GO:0007264">
    <property type="term" value="P:small GTPase-mediated signal transduction"/>
    <property type="evidence" value="ECO:0007669"/>
    <property type="project" value="InterPro"/>
</dbReference>
<sequence>MENRGEYVQFAKETSLLKCPSEKLQKLLEEELKLNRNSLLSHGWYHGRIPWKVSETLVKHDGDFLIHDSLMSMGDYVLTSHWNRKTLHFQISKVLVKSNDTYTQVRYTLDGETFDSVPALVQFLLDNRKPVTQQSGAYICSPVNRSLPLWYVEASYALTSPKETPVKPLSKHTGSQKRRSVSLTEILPMDISPNREEVRRHSDDVEQPDGAFSPSSTKFNSRSQQKRHLGNRKFVIVSSSPGLQTSMHLDTAPNSSAVSYMNPTDIVFSGPHTNSEHYKSMISSGPQLPVLGRGENAWTGKDKQALSNREENKDYFIPPMEEATSSFRPCKYQSSLLPSENKPLETRLLKRVKEMLVEVDTKTIALHITKIDCMVAGITDATEKMSCRMGVSCGLELLTLPHGHHLRQDLIERSHTLSVMLAVELLGCTGNIEERAALIHKIIQLATELRDTVGNLFGFTAVMKTLELPQISRLDKTWMTLRQRHTDSAVQYEKCLKPFLRNLNYGKESWEPSDTTFPHVQPLLSLMERTVVSVEGAEPWENLDIGVESLLSHLNAARTIASHGLIFRSNAETKLHGFVEQPDVLEVFLTDFQMRLLWGSCGAEKNREERYDKFDKVLTALSNRLEPPPH</sequence>
<dbReference type="Proteomes" id="UP000504632">
    <property type="component" value="Chromosome 14"/>
</dbReference>
<dbReference type="GO" id="GO:0001784">
    <property type="term" value="F:phosphotyrosine residue binding"/>
    <property type="evidence" value="ECO:0007669"/>
    <property type="project" value="InterPro"/>
</dbReference>
<keyword evidence="7" id="KW-1185">Reference proteome</keyword>
<dbReference type="Pfam" id="PF00617">
    <property type="entry name" value="RasGEF"/>
    <property type="match status" value="1"/>
</dbReference>
<evidence type="ECO:0000313" key="7">
    <source>
        <dbReference type="Proteomes" id="UP000504632"/>
    </source>
</evidence>
<dbReference type="Gene3D" id="3.30.505.10">
    <property type="entry name" value="SH2 domain"/>
    <property type="match status" value="1"/>
</dbReference>
<keyword evidence="2" id="KW-0344">Guanine-nucleotide releasing factor</keyword>
<dbReference type="CTD" id="394051"/>
<dbReference type="InterPro" id="IPR023578">
    <property type="entry name" value="Ras_GEF_dom_sf"/>
</dbReference>
<dbReference type="InParanoid" id="A0A6J2WT51"/>
<protein>
    <submittedName>
        <fullName evidence="8">SH2 domain containing 3Cb</fullName>
    </submittedName>
</protein>
<dbReference type="SUPFAM" id="SSF48366">
    <property type="entry name" value="Ras GEF"/>
    <property type="match status" value="1"/>
</dbReference>
<dbReference type="Gene3D" id="1.10.840.10">
    <property type="entry name" value="Ras guanine-nucleotide exchange factors catalytic domain"/>
    <property type="match status" value="1"/>
</dbReference>
<dbReference type="AlphaFoldDB" id="A0A6J2WT51"/>
<proteinExistence type="predicted"/>
<dbReference type="InterPro" id="IPR036860">
    <property type="entry name" value="SH2_dom_sf"/>
</dbReference>
<dbReference type="FunFam" id="3.30.505.10:FF:000013">
    <property type="entry name" value="SH2 domain-containing protein 3C isoform X1"/>
    <property type="match status" value="1"/>
</dbReference>
<evidence type="ECO:0000259" key="6">
    <source>
        <dbReference type="PROSITE" id="PS50009"/>
    </source>
</evidence>
<reference evidence="8" key="1">
    <citation type="submission" date="2025-08" db="UniProtKB">
        <authorList>
            <consortium name="RefSeq"/>
        </authorList>
    </citation>
    <scope>IDENTIFICATION</scope>
</reference>
<feature type="domain" description="Ras-GEF" evidence="6">
    <location>
        <begin position="360"/>
        <end position="628"/>
    </location>
</feature>
<feature type="domain" description="SH2" evidence="5">
    <location>
        <begin position="44"/>
        <end position="143"/>
    </location>
</feature>
<dbReference type="Pfam" id="PF00017">
    <property type="entry name" value="SH2"/>
    <property type="match status" value="1"/>
</dbReference>
<dbReference type="InterPro" id="IPR000980">
    <property type="entry name" value="SH2"/>
</dbReference>
<evidence type="ECO:0000256" key="4">
    <source>
        <dbReference type="SAM" id="MobiDB-lite"/>
    </source>
</evidence>
<dbReference type="SMART" id="SM00147">
    <property type="entry name" value="RasGEF"/>
    <property type="match status" value="1"/>
</dbReference>
<feature type="compositionally biased region" description="Basic and acidic residues" evidence="4">
    <location>
        <begin position="193"/>
        <end position="204"/>
    </location>
</feature>
<feature type="region of interest" description="Disordered" evidence="4">
    <location>
        <begin position="162"/>
        <end position="228"/>
    </location>
</feature>
<dbReference type="InterPro" id="IPR036964">
    <property type="entry name" value="RASGEF_cat_dom_sf"/>
</dbReference>
<dbReference type="RefSeq" id="XP_030647435.1">
    <property type="nucleotide sequence ID" value="XM_030791575.1"/>
</dbReference>
<dbReference type="SUPFAM" id="SSF55550">
    <property type="entry name" value="SH2 domain"/>
    <property type="match status" value="1"/>
</dbReference>
<keyword evidence="1 3" id="KW-0727">SH2 domain</keyword>
<evidence type="ECO:0000256" key="2">
    <source>
        <dbReference type="PROSITE-ProRule" id="PRU00168"/>
    </source>
</evidence>
<evidence type="ECO:0000256" key="3">
    <source>
        <dbReference type="PROSITE-ProRule" id="PRU00191"/>
    </source>
</evidence>
<evidence type="ECO:0000256" key="1">
    <source>
        <dbReference type="ARBA" id="ARBA00022999"/>
    </source>
</evidence>
<dbReference type="GeneID" id="115827672"/>
<evidence type="ECO:0000259" key="5">
    <source>
        <dbReference type="PROSITE" id="PS50001"/>
    </source>
</evidence>
<evidence type="ECO:0000313" key="8">
    <source>
        <dbReference type="RefSeq" id="XP_030647435.1"/>
    </source>
</evidence>
<dbReference type="CDD" id="cd10337">
    <property type="entry name" value="SH2_BCAR3"/>
    <property type="match status" value="1"/>
</dbReference>
<dbReference type="PROSITE" id="PS50001">
    <property type="entry name" value="SH2"/>
    <property type="match status" value="1"/>
</dbReference>
<dbReference type="InterPro" id="IPR001895">
    <property type="entry name" value="RASGEF_cat_dom"/>
</dbReference>